<dbReference type="InterPro" id="IPR023296">
    <property type="entry name" value="Glyco_hydro_beta-prop_sf"/>
</dbReference>
<dbReference type="KEGG" id="phy:AJ81_07270"/>
<evidence type="ECO:0000256" key="3">
    <source>
        <dbReference type="ARBA" id="ARBA00024356"/>
    </source>
</evidence>
<evidence type="ECO:0000313" key="4">
    <source>
        <dbReference type="EMBL" id="AJC74022.1"/>
    </source>
</evidence>
<evidence type="ECO:0000256" key="1">
    <source>
        <dbReference type="ARBA" id="ARBA00022676"/>
    </source>
</evidence>
<dbReference type="GO" id="GO:0016757">
    <property type="term" value="F:glycosyltransferase activity"/>
    <property type="evidence" value="ECO:0007669"/>
    <property type="project" value="UniProtKB-KW"/>
</dbReference>
<dbReference type="STRING" id="1123384.AJ81_07270"/>
<dbReference type="PIRSF" id="PIRSF016202">
    <property type="entry name" value="PH1107"/>
    <property type="match status" value="1"/>
</dbReference>
<keyword evidence="1" id="KW-0328">Glycosyltransferase</keyword>
<reference evidence="4 5" key="1">
    <citation type="submission" date="2014-01" db="EMBL/GenBank/DDBJ databases">
        <title>Genome sequencing of Thermotog hypogea.</title>
        <authorList>
            <person name="Zhang X."/>
            <person name="Alvare G."/>
            <person name="Fristensky B."/>
            <person name="Chen L."/>
            <person name="Suen T."/>
            <person name="Chen Q."/>
            <person name="Ma K."/>
        </authorList>
    </citation>
    <scope>NUCLEOTIDE SEQUENCE [LARGE SCALE GENOMIC DNA]</scope>
    <source>
        <strain evidence="4 5">DSM 11164</strain>
    </source>
</reference>
<dbReference type="PANTHER" id="PTHR34106:SF1">
    <property type="entry name" value="1,4-BETA-MANNOSYL-N-ACETYLGLUCOSAMINE PHOSPHORYLASE"/>
    <property type="match status" value="1"/>
</dbReference>
<dbReference type="Gene3D" id="2.115.10.20">
    <property type="entry name" value="Glycosyl hydrolase domain, family 43"/>
    <property type="match status" value="1"/>
</dbReference>
<sequence>MKIYCEELSFMPWEERPSGFEGVLWRYSKNPITKRNPIRKGARVFNSAVLPYDGKFVGIFRIDHKNTKPFLHVGWSEDGIDWKIDEEPIQWRDLDGRDFPVVYAYDPRLVKIEDTHYITFCTDDHGPTIGVGMTKDFKNFTRLPNAFVPCNRNGVLFPRKIHGKYVMLNRPSDMGHTPFGDIFLSESFDMVHWGNHRWVMGRSSNNWWENLKIGAGPVPIETSEGWLLIYHGVTLTCNGYVYSFGAALLDLDDPAKVLYRSKYYLLTPEEDYEVCGFVPNVVFPCAALCDGKTGRLAIYYGAADTYVALAFGYVQEIVEFIKKNSE</sequence>
<dbReference type="SUPFAM" id="SSF75005">
    <property type="entry name" value="Arabinanase/levansucrase/invertase"/>
    <property type="match status" value="1"/>
</dbReference>
<evidence type="ECO:0000256" key="2">
    <source>
        <dbReference type="ARBA" id="ARBA00022679"/>
    </source>
</evidence>
<comment type="similarity">
    <text evidence="3">Belongs to the glycosyl hydrolase 130 family.</text>
</comment>
<protein>
    <submittedName>
        <fullName evidence="4">Glycosylase</fullName>
    </submittedName>
</protein>
<name>A0A0X1KRW9_9THEM</name>
<dbReference type="PATRIC" id="fig|1123384.7.peg.1461"/>
<dbReference type="PANTHER" id="PTHR34106">
    <property type="entry name" value="GLYCOSIDASE"/>
    <property type="match status" value="1"/>
</dbReference>
<dbReference type="CDD" id="cd08993">
    <property type="entry name" value="GH130"/>
    <property type="match status" value="1"/>
</dbReference>
<dbReference type="AlphaFoldDB" id="A0A0X1KRW9"/>
<proteinExistence type="inferred from homology"/>
<gene>
    <name evidence="4" type="ORF">AJ81_07270</name>
</gene>
<accession>A0A0X1KRW9</accession>
<keyword evidence="2" id="KW-0808">Transferase</keyword>
<evidence type="ECO:0000313" key="5">
    <source>
        <dbReference type="Proteomes" id="UP000077469"/>
    </source>
</evidence>
<dbReference type="Pfam" id="PF04041">
    <property type="entry name" value="Glyco_hydro_130"/>
    <property type="match status" value="1"/>
</dbReference>
<keyword evidence="5" id="KW-1185">Reference proteome</keyword>
<dbReference type="EMBL" id="CP007141">
    <property type="protein sequence ID" value="AJC74022.1"/>
    <property type="molecule type" value="Genomic_DNA"/>
</dbReference>
<dbReference type="Proteomes" id="UP000077469">
    <property type="component" value="Chromosome"/>
</dbReference>
<dbReference type="InterPro" id="IPR007184">
    <property type="entry name" value="Mannoside_phosphorylase"/>
</dbReference>
<dbReference type="OrthoDB" id="9759709at2"/>
<dbReference type="PaxDb" id="1123384-AJ81_07270"/>
<organism evidence="4 5">
    <name type="scientific">Pseudothermotoga hypogea DSM 11164 = NBRC 106472</name>
    <dbReference type="NCBI Taxonomy" id="1123384"/>
    <lineage>
        <taxon>Bacteria</taxon>
        <taxon>Thermotogati</taxon>
        <taxon>Thermotogota</taxon>
        <taxon>Thermotogae</taxon>
        <taxon>Thermotogales</taxon>
        <taxon>Thermotogaceae</taxon>
        <taxon>Pseudothermotoga</taxon>
    </lineage>
</organism>